<organism evidence="2 3">
    <name type="scientific">Flavobacterium azizsancarii</name>
    <dbReference type="NCBI Taxonomy" id="2961580"/>
    <lineage>
        <taxon>Bacteria</taxon>
        <taxon>Pseudomonadati</taxon>
        <taxon>Bacteroidota</taxon>
        <taxon>Flavobacteriia</taxon>
        <taxon>Flavobacteriales</taxon>
        <taxon>Flavobacteriaceae</taxon>
        <taxon>Flavobacterium</taxon>
    </lineage>
</organism>
<accession>A0ABT4W9Y4</accession>
<protein>
    <submittedName>
        <fullName evidence="2">Protease complex subunit PrcB family protein</fullName>
    </submittedName>
</protein>
<dbReference type="Pfam" id="PF14343">
    <property type="entry name" value="PrcB_C"/>
    <property type="match status" value="1"/>
</dbReference>
<evidence type="ECO:0000313" key="2">
    <source>
        <dbReference type="EMBL" id="MDA6069366.1"/>
    </source>
</evidence>
<dbReference type="InterPro" id="IPR025748">
    <property type="entry name" value="PrcB_C_dom"/>
</dbReference>
<dbReference type="GO" id="GO:0008233">
    <property type="term" value="F:peptidase activity"/>
    <property type="evidence" value="ECO:0007669"/>
    <property type="project" value="UniProtKB-KW"/>
</dbReference>
<keyword evidence="2" id="KW-0645">Protease</keyword>
<keyword evidence="2" id="KW-0378">Hydrolase</keyword>
<gene>
    <name evidence="2" type="ORF">NJT12_07020</name>
</gene>
<dbReference type="Proteomes" id="UP001212170">
    <property type="component" value="Unassembled WGS sequence"/>
</dbReference>
<reference evidence="2 3" key="1">
    <citation type="journal article" date="2023" name="Chemosphere">
        <title>Whole genome analysis of Flavobacterium aziz-sancarii sp. nov., isolated from Ardley Island (Antarctica), revealed a rich resistome and bioremediation potential.</title>
        <authorList>
            <person name="Otur C."/>
            <person name="Okay S."/>
            <person name="Kurt-Kizildogan A."/>
        </authorList>
    </citation>
    <scope>NUCLEOTIDE SEQUENCE [LARGE SCALE GENOMIC DNA]</scope>
    <source>
        <strain evidence="2 3">AC</strain>
    </source>
</reference>
<dbReference type="GO" id="GO:0006508">
    <property type="term" value="P:proteolysis"/>
    <property type="evidence" value="ECO:0007669"/>
    <property type="project" value="UniProtKB-KW"/>
</dbReference>
<dbReference type="EMBL" id="JAMZNK010000008">
    <property type="protein sequence ID" value="MDA6069366.1"/>
    <property type="molecule type" value="Genomic_DNA"/>
</dbReference>
<dbReference type="PROSITE" id="PS51257">
    <property type="entry name" value="PROKAR_LIPOPROTEIN"/>
    <property type="match status" value="1"/>
</dbReference>
<dbReference type="RefSeq" id="WP_271335179.1">
    <property type="nucleotide sequence ID" value="NZ_JAMZNK010000008.1"/>
</dbReference>
<sequence length="291" mass="32295">MKKLMLSLFIAFGFSGCSLNNDDIRVDCGASEESAFTNTPLLCSYSVNTYPTVPTYILVSSDEKLKTFFTKRESTCPNSGDLTIDFTKTYLVGLFSGPKNTTGYGIKITSIVENKCEILVNYYEKSPQPGEPITAIVNYPSDFILIPKTTKAILFNKTIENPDNIVIGSYSNQCAGGDCQKFYQVNDFNILKFLNVVPNGYDFNQYKYTSTTKKGEYALLLKTVPTEILNLKGQTKTYGTPDSANQGGTYFELRQAGTSTKIFIDNNDTADQSAEIKAFKKVIQDKIATQK</sequence>
<evidence type="ECO:0000259" key="1">
    <source>
        <dbReference type="Pfam" id="PF14343"/>
    </source>
</evidence>
<feature type="domain" description="PrcB C-terminal" evidence="1">
    <location>
        <begin position="92"/>
        <end position="146"/>
    </location>
</feature>
<name>A0ABT4W9Y4_9FLAO</name>
<evidence type="ECO:0000313" key="3">
    <source>
        <dbReference type="Proteomes" id="UP001212170"/>
    </source>
</evidence>
<proteinExistence type="predicted"/>
<comment type="caution">
    <text evidence="2">The sequence shown here is derived from an EMBL/GenBank/DDBJ whole genome shotgun (WGS) entry which is preliminary data.</text>
</comment>
<keyword evidence="3" id="KW-1185">Reference proteome</keyword>